<evidence type="ECO:0000256" key="4">
    <source>
        <dbReference type="ARBA" id="ARBA00010081"/>
    </source>
</evidence>
<keyword evidence="6" id="KW-0964">Secreted</keyword>
<dbReference type="InterPro" id="IPR009938">
    <property type="entry name" value="Nmi/IFP35_N"/>
</dbReference>
<dbReference type="Pfam" id="PF07334">
    <property type="entry name" value="IFP_35_N"/>
    <property type="match status" value="1"/>
</dbReference>
<accession>A0A6P5QS49</accession>
<dbReference type="PANTHER" id="PTHR15225:SF1">
    <property type="entry name" value="INTERFERON-INDUCED 35 KDA PROTEIN"/>
    <property type="match status" value="1"/>
</dbReference>
<dbReference type="CTD" id="3430"/>
<name>A0A6P5QS49_MUSCR</name>
<dbReference type="GO" id="GO:0005829">
    <property type="term" value="C:cytosol"/>
    <property type="evidence" value="ECO:0007669"/>
    <property type="project" value="Ensembl"/>
</dbReference>
<evidence type="ECO:0000256" key="2">
    <source>
        <dbReference type="ARBA" id="ARBA00004496"/>
    </source>
</evidence>
<evidence type="ECO:0000256" key="8">
    <source>
        <dbReference type="ARBA" id="ARBA00022859"/>
    </source>
</evidence>
<dbReference type="GO" id="GO:0005730">
    <property type="term" value="C:nucleolus"/>
    <property type="evidence" value="ECO:0007669"/>
    <property type="project" value="Ensembl"/>
</dbReference>
<dbReference type="RefSeq" id="XP_021033309.1">
    <property type="nucleotide sequence ID" value="XM_021177650.2"/>
</dbReference>
<feature type="domain" description="Nmi/IFP 35" evidence="11">
    <location>
        <begin position="8"/>
        <end position="80"/>
    </location>
</feature>
<evidence type="ECO:0000259" key="11">
    <source>
        <dbReference type="Pfam" id="PF07334"/>
    </source>
</evidence>
<dbReference type="GO" id="GO:0045087">
    <property type="term" value="P:innate immune response"/>
    <property type="evidence" value="ECO:0007669"/>
    <property type="project" value="UniProtKB-KW"/>
</dbReference>
<dbReference type="GO" id="GO:1901224">
    <property type="term" value="P:positive regulation of non-canonical NF-kappaB signal transduction"/>
    <property type="evidence" value="ECO:0007669"/>
    <property type="project" value="Ensembl"/>
</dbReference>
<evidence type="ECO:0000256" key="6">
    <source>
        <dbReference type="ARBA" id="ARBA00022525"/>
    </source>
</evidence>
<sequence>MSVTLQTVLYSLQEEQARLKTRLQELQQLKRERTGSPRTKIPFPVPEVPLVFQGQTKQGRQVPKFVVSNLKVCCPLPEGSALVTFEDPKVVDRLLQQKEHRVNIEDCRLRVQVQPLELPVVTNIQVSSQPDNHRVLVSGFPAGLRLSEEELLDKLEIFFGKAKNGGGDVETREMLQGTVMLGFADEEVAQHLCQIGQFRVPLGRQQVLLRVSPYVSGEIQKAEIKFQQAPHSVLVTNIPDVLDTQELHDILEIHFQKPTRGGGEVEALTVVPSGQQGLAVFTSESS</sequence>
<proteinExistence type="inferred from homology"/>
<evidence type="ECO:0000313" key="12">
    <source>
        <dbReference type="Proteomes" id="UP000515126"/>
    </source>
</evidence>
<dbReference type="FunFam" id="3.30.70.330:FF:000300">
    <property type="entry name" value="Interferon-induced protein 35"/>
    <property type="match status" value="1"/>
</dbReference>
<evidence type="ECO:0000256" key="1">
    <source>
        <dbReference type="ARBA" id="ARBA00004123"/>
    </source>
</evidence>
<keyword evidence="5" id="KW-0963">Cytoplasm</keyword>
<protein>
    <submittedName>
        <fullName evidence="13">Interferon-induced 35 kDa protein</fullName>
    </submittedName>
</protein>
<dbReference type="GO" id="GO:0042802">
    <property type="term" value="F:identical protein binding"/>
    <property type="evidence" value="ECO:0007669"/>
    <property type="project" value="Ensembl"/>
</dbReference>
<evidence type="ECO:0000313" key="13">
    <source>
        <dbReference type="RefSeq" id="XP_021033309.1"/>
    </source>
</evidence>
<dbReference type="GO" id="GO:0008285">
    <property type="term" value="P:negative regulation of cell population proliferation"/>
    <property type="evidence" value="ECO:0007669"/>
    <property type="project" value="Ensembl"/>
</dbReference>
<evidence type="ECO:0000256" key="3">
    <source>
        <dbReference type="ARBA" id="ARBA00004613"/>
    </source>
</evidence>
<dbReference type="GO" id="GO:0034145">
    <property type="term" value="P:positive regulation of toll-like receptor 4 signaling pathway"/>
    <property type="evidence" value="ECO:0007669"/>
    <property type="project" value="Ensembl"/>
</dbReference>
<evidence type="ECO:0000259" key="10">
    <source>
        <dbReference type="Pfam" id="PF07292"/>
    </source>
</evidence>
<dbReference type="Gene3D" id="3.30.70.330">
    <property type="match status" value="2"/>
</dbReference>
<dbReference type="GO" id="GO:0005615">
    <property type="term" value="C:extracellular space"/>
    <property type="evidence" value="ECO:0007669"/>
    <property type="project" value="Ensembl"/>
</dbReference>
<dbReference type="InterPro" id="IPR012677">
    <property type="entry name" value="Nucleotide-bd_a/b_plait_sf"/>
</dbReference>
<keyword evidence="8" id="KW-0391">Immunity</keyword>
<dbReference type="GO" id="GO:0002281">
    <property type="term" value="P:macrophage activation involved in immune response"/>
    <property type="evidence" value="ECO:0007669"/>
    <property type="project" value="Ensembl"/>
</dbReference>
<dbReference type="Proteomes" id="UP000515126">
    <property type="component" value="Chromosome 11"/>
</dbReference>
<dbReference type="AlphaFoldDB" id="A0A6P5QS49"/>
<dbReference type="GO" id="GO:0050729">
    <property type="term" value="P:positive regulation of inflammatory response"/>
    <property type="evidence" value="ECO:0007669"/>
    <property type="project" value="Ensembl"/>
</dbReference>
<feature type="domain" description="NID" evidence="10">
    <location>
        <begin position="81"/>
        <end position="170"/>
    </location>
</feature>
<dbReference type="GO" id="GO:1901223">
    <property type="term" value="P:negative regulation of non-canonical NF-kappaB signal transduction"/>
    <property type="evidence" value="ECO:0007669"/>
    <property type="project" value="Ensembl"/>
</dbReference>
<dbReference type="GeneID" id="110305617"/>
<dbReference type="FunFam" id="3.30.70.330:FF:001253">
    <property type="entry name" value="Interferon-induced 35 kDa protein homolog"/>
    <property type="match status" value="1"/>
</dbReference>
<dbReference type="Pfam" id="PF07292">
    <property type="entry name" value="NID"/>
    <property type="match status" value="2"/>
</dbReference>
<gene>
    <name evidence="13" type="primary">Ifi35</name>
</gene>
<evidence type="ECO:0000256" key="5">
    <source>
        <dbReference type="ARBA" id="ARBA00022490"/>
    </source>
</evidence>
<keyword evidence="9" id="KW-0539">Nucleus</keyword>
<dbReference type="GO" id="GO:0005654">
    <property type="term" value="C:nucleoplasm"/>
    <property type="evidence" value="ECO:0007669"/>
    <property type="project" value="Ensembl"/>
</dbReference>
<reference evidence="13" key="1">
    <citation type="submission" date="2025-08" db="UniProtKB">
        <authorList>
            <consortium name="RefSeq"/>
        </authorList>
    </citation>
    <scope>IDENTIFICATION</scope>
</reference>
<comment type="subcellular location">
    <subcellularLocation>
        <location evidence="2">Cytoplasm</location>
    </subcellularLocation>
    <subcellularLocation>
        <location evidence="1">Nucleus</location>
    </subcellularLocation>
    <subcellularLocation>
        <location evidence="3">Secreted</location>
    </subcellularLocation>
</comment>
<feature type="domain" description="NID" evidence="10">
    <location>
        <begin position="179"/>
        <end position="267"/>
    </location>
</feature>
<evidence type="ECO:0000256" key="7">
    <source>
        <dbReference type="ARBA" id="ARBA00022588"/>
    </source>
</evidence>
<comment type="similarity">
    <text evidence="4">Belongs to the NMI family.</text>
</comment>
<dbReference type="InterPro" id="IPR009909">
    <property type="entry name" value="Nmi/IFP35_dom"/>
</dbReference>
<dbReference type="GO" id="GO:0016020">
    <property type="term" value="C:membrane"/>
    <property type="evidence" value="ECO:0007669"/>
    <property type="project" value="Ensembl"/>
</dbReference>
<keyword evidence="7" id="KW-0399">Innate immunity</keyword>
<dbReference type="KEGG" id="mcal:110305617"/>
<dbReference type="PANTHER" id="PTHR15225">
    <property type="entry name" value="INTERFERON-INDUCED PROTEIN 35/NMI N-MYC/STAT INTERACTING PROTEIN"/>
    <property type="match status" value="1"/>
</dbReference>
<evidence type="ECO:0000256" key="9">
    <source>
        <dbReference type="ARBA" id="ARBA00023242"/>
    </source>
</evidence>
<keyword evidence="12" id="KW-1185">Reference proteome</keyword>
<organism evidence="12 13">
    <name type="scientific">Mus caroli</name>
    <name type="common">Ryukyu mouse</name>
    <name type="synonym">Ricefield mouse</name>
    <dbReference type="NCBI Taxonomy" id="10089"/>
    <lineage>
        <taxon>Eukaryota</taxon>
        <taxon>Metazoa</taxon>
        <taxon>Chordata</taxon>
        <taxon>Craniata</taxon>
        <taxon>Vertebrata</taxon>
        <taxon>Euteleostomi</taxon>
        <taxon>Mammalia</taxon>
        <taxon>Eutheria</taxon>
        <taxon>Euarchontoglires</taxon>
        <taxon>Glires</taxon>
        <taxon>Rodentia</taxon>
        <taxon>Myomorpha</taxon>
        <taxon>Muroidea</taxon>
        <taxon>Muridae</taxon>
        <taxon>Murinae</taxon>
        <taxon>Mus</taxon>
        <taxon>Mus</taxon>
    </lineage>
</organism>